<dbReference type="Gene3D" id="3.40.50.450">
    <property type="match status" value="1"/>
</dbReference>
<dbReference type="GO" id="GO:0016799">
    <property type="term" value="F:hydrolase activity, hydrolyzing N-glycosyl compounds"/>
    <property type="evidence" value="ECO:0007669"/>
    <property type="project" value="TreeGrafter"/>
</dbReference>
<proteinExistence type="predicted"/>
<feature type="region of interest" description="Disordered" evidence="1">
    <location>
        <begin position="1"/>
        <end position="20"/>
    </location>
</feature>
<dbReference type="STRING" id="931890.G8JU96"/>
<gene>
    <name evidence="2" type="ordered locus">Ecym_6296</name>
</gene>
<dbReference type="Proteomes" id="UP000006790">
    <property type="component" value="Chromosome 6"/>
</dbReference>
<dbReference type="SUPFAM" id="SSF102405">
    <property type="entry name" value="MCP/YpsA-like"/>
    <property type="match status" value="1"/>
</dbReference>
<dbReference type="GO" id="GO:0009691">
    <property type="term" value="P:cytokinin biosynthetic process"/>
    <property type="evidence" value="ECO:0007669"/>
    <property type="project" value="InterPro"/>
</dbReference>
<dbReference type="FunCoup" id="G8JU96">
    <property type="interactions" value="385"/>
</dbReference>
<name>G8JU96_ERECY</name>
<accession>G8JU96</accession>
<feature type="compositionally biased region" description="Basic and acidic residues" evidence="1">
    <location>
        <begin position="1"/>
        <end position="13"/>
    </location>
</feature>
<dbReference type="GO" id="GO:0005829">
    <property type="term" value="C:cytosol"/>
    <property type="evidence" value="ECO:0007669"/>
    <property type="project" value="TreeGrafter"/>
</dbReference>
<protein>
    <recommendedName>
        <fullName evidence="4">Cytokinin riboside 5'-monophosphate phosphoribohydrolase</fullName>
    </recommendedName>
</protein>
<dbReference type="eggNOG" id="ENOG502QSR9">
    <property type="taxonomic scope" value="Eukaryota"/>
</dbReference>
<organism evidence="2 3">
    <name type="scientific">Eremothecium cymbalariae (strain CBS 270.75 / DBVPG 7215 / KCTC 17166 / NRRL Y-17582)</name>
    <name type="common">Yeast</name>
    <dbReference type="NCBI Taxonomy" id="931890"/>
    <lineage>
        <taxon>Eukaryota</taxon>
        <taxon>Fungi</taxon>
        <taxon>Dikarya</taxon>
        <taxon>Ascomycota</taxon>
        <taxon>Saccharomycotina</taxon>
        <taxon>Saccharomycetes</taxon>
        <taxon>Saccharomycetales</taxon>
        <taxon>Saccharomycetaceae</taxon>
        <taxon>Eremothecium</taxon>
    </lineage>
</organism>
<dbReference type="GO" id="GO:0014074">
    <property type="term" value="P:response to purine-containing compound"/>
    <property type="evidence" value="ECO:0007669"/>
    <property type="project" value="EnsemblFungi"/>
</dbReference>
<dbReference type="RefSeq" id="XP_003647493.1">
    <property type="nucleotide sequence ID" value="XM_003647445.1"/>
</dbReference>
<dbReference type="KEGG" id="erc:Ecym_6296"/>
<dbReference type="OMA" id="MDELWEA"/>
<dbReference type="FunFam" id="3.40.50.450:FF:000018">
    <property type="entry name" value="Lysine decarboxylase-like protein"/>
    <property type="match status" value="1"/>
</dbReference>
<dbReference type="Pfam" id="PF03641">
    <property type="entry name" value="Lysine_decarbox"/>
    <property type="match status" value="1"/>
</dbReference>
<dbReference type="EMBL" id="CP002502">
    <property type="protein sequence ID" value="AET40676.1"/>
    <property type="molecule type" value="Genomic_DNA"/>
</dbReference>
<dbReference type="GeneID" id="11471074"/>
<evidence type="ECO:0000313" key="2">
    <source>
        <dbReference type="EMBL" id="AET40676.1"/>
    </source>
</evidence>
<dbReference type="OrthoDB" id="414463at2759"/>
<dbReference type="InterPro" id="IPR005269">
    <property type="entry name" value="LOG"/>
</dbReference>
<evidence type="ECO:0008006" key="4">
    <source>
        <dbReference type="Google" id="ProtNLM"/>
    </source>
</evidence>
<sequence length="252" mass="27344">MSNEVMRTDEPHEAAVGGGGSESLSFVKSVCVYCGSSFGNDPKYAEAARELGELFYGLKWKVVYGGGTTGLMGAIARSTMGADCDGYVHGIIPNALVTKERDEEGGDGGTHAAESMNTRLHQSVDNHKGVTPISVEYGKTTIVPDMHTRKSMMARESDAFVAMPGGYGTLEEVMECITWSQLGIHQKPVVIFNIDGFYDHLLAFIDHAIGEGFLSSKNGEIVQVASTPREVVEKIENYHVPDGRFNLKWADM</sequence>
<dbReference type="InterPro" id="IPR031100">
    <property type="entry name" value="LOG_fam"/>
</dbReference>
<dbReference type="HOGENOM" id="CLU_058336_1_1_1"/>
<evidence type="ECO:0000313" key="3">
    <source>
        <dbReference type="Proteomes" id="UP000006790"/>
    </source>
</evidence>
<dbReference type="InParanoid" id="G8JU96"/>
<dbReference type="PANTHER" id="PTHR31223:SF70">
    <property type="entry name" value="LOG FAMILY PROTEIN YJL055W"/>
    <property type="match status" value="1"/>
</dbReference>
<evidence type="ECO:0000256" key="1">
    <source>
        <dbReference type="SAM" id="MobiDB-lite"/>
    </source>
</evidence>
<keyword evidence="3" id="KW-1185">Reference proteome</keyword>
<reference evidence="3" key="1">
    <citation type="journal article" date="2012" name="G3 (Bethesda)">
        <title>Pichia sorbitophila, an interspecies yeast hybrid reveals early steps of genome resolution following polyploidization.</title>
        <authorList>
            <person name="Leh Louis V."/>
            <person name="Despons L."/>
            <person name="Friedrich A."/>
            <person name="Martin T."/>
            <person name="Durrens P."/>
            <person name="Casaregola S."/>
            <person name="Neuveglise C."/>
            <person name="Fairhead C."/>
            <person name="Marck C."/>
            <person name="Cruz J.A."/>
            <person name="Straub M.L."/>
            <person name="Kugler V."/>
            <person name="Sacerdot C."/>
            <person name="Uzunov Z."/>
            <person name="Thierry A."/>
            <person name="Weiss S."/>
            <person name="Bleykasten C."/>
            <person name="De Montigny J."/>
            <person name="Jacques N."/>
            <person name="Jung P."/>
            <person name="Lemaire M."/>
            <person name="Mallet S."/>
            <person name="Morel G."/>
            <person name="Richard G.F."/>
            <person name="Sarkar A."/>
            <person name="Savel G."/>
            <person name="Schacherer J."/>
            <person name="Seret M.L."/>
            <person name="Talla E."/>
            <person name="Samson G."/>
            <person name="Jubin C."/>
            <person name="Poulain J."/>
            <person name="Vacherie B."/>
            <person name="Barbe V."/>
            <person name="Pelletier E."/>
            <person name="Sherman D.J."/>
            <person name="Westhof E."/>
            <person name="Weissenbach J."/>
            <person name="Baret P.V."/>
            <person name="Wincker P."/>
            <person name="Gaillardin C."/>
            <person name="Dujon B."/>
            <person name="Souciet J.L."/>
        </authorList>
    </citation>
    <scope>NUCLEOTIDE SEQUENCE [LARGE SCALE GENOMIC DNA]</scope>
    <source>
        <strain evidence="3">CBS 270.75 / DBVPG 7215 / KCTC 17166 / NRRL Y-17582</strain>
    </source>
</reference>
<dbReference type="AlphaFoldDB" id="G8JU96"/>
<dbReference type="PANTHER" id="PTHR31223">
    <property type="entry name" value="LOG FAMILY PROTEIN YJL055W"/>
    <property type="match status" value="1"/>
</dbReference>
<dbReference type="NCBIfam" id="TIGR00730">
    <property type="entry name" value="Rossman fold protein, TIGR00730 family"/>
    <property type="match status" value="1"/>
</dbReference>